<dbReference type="InterPro" id="IPR010493">
    <property type="entry name" value="Ser_AcTrfase_N"/>
</dbReference>
<proteinExistence type="inferred from homology"/>
<evidence type="ECO:0000256" key="1">
    <source>
        <dbReference type="ARBA" id="ARBA00004876"/>
    </source>
</evidence>
<evidence type="ECO:0000256" key="6">
    <source>
        <dbReference type="ARBA" id="ARBA00023315"/>
    </source>
</evidence>
<dbReference type="EMBL" id="GDKF01001761">
    <property type="protein sequence ID" value="JAT76861.1"/>
    <property type="molecule type" value="Transcribed_RNA"/>
</dbReference>
<dbReference type="UniPathway" id="UPA00136">
    <property type="reaction ID" value="UER00199"/>
</dbReference>
<dbReference type="SMART" id="SM00971">
    <property type="entry name" value="SATase_N"/>
    <property type="match status" value="1"/>
</dbReference>
<dbReference type="GO" id="GO:0005737">
    <property type="term" value="C:cytoplasm"/>
    <property type="evidence" value="ECO:0007669"/>
    <property type="project" value="InterPro"/>
</dbReference>
<dbReference type="InterPro" id="IPR042122">
    <property type="entry name" value="Ser_AcTrfase_N_sf"/>
</dbReference>
<feature type="non-terminal residue" evidence="8">
    <location>
        <position position="1"/>
    </location>
</feature>
<comment type="pathway">
    <text evidence="1">Amino-acid biosynthesis; L-cysteine biosynthesis; L-cysteine from L-serine: step 1/2.</text>
</comment>
<dbReference type="FunFam" id="2.160.10.10:FF:000002">
    <property type="entry name" value="Serine acetyltransferase"/>
    <property type="match status" value="1"/>
</dbReference>
<dbReference type="EC" id="2.3.1.30" evidence="3"/>
<dbReference type="GO" id="GO:0009001">
    <property type="term" value="F:serine O-acetyltransferase activity"/>
    <property type="evidence" value="ECO:0007669"/>
    <property type="project" value="UniProtKB-EC"/>
</dbReference>
<evidence type="ECO:0000259" key="7">
    <source>
        <dbReference type="SMART" id="SM00971"/>
    </source>
</evidence>
<gene>
    <name evidence="8" type="ORF">g.34868</name>
</gene>
<evidence type="ECO:0000256" key="4">
    <source>
        <dbReference type="ARBA" id="ARBA00022605"/>
    </source>
</evidence>
<keyword evidence="4" id="KW-0028">Amino-acid biosynthesis</keyword>
<dbReference type="Gene3D" id="1.10.3130.10">
    <property type="entry name" value="serine acetyltransferase, domain 1"/>
    <property type="match status" value="1"/>
</dbReference>
<dbReference type="GO" id="GO:0006535">
    <property type="term" value="P:cysteine biosynthetic process from serine"/>
    <property type="evidence" value="ECO:0007669"/>
    <property type="project" value="InterPro"/>
</dbReference>
<feature type="domain" description="Serine acetyltransferase N-terminal" evidence="7">
    <location>
        <begin position="174"/>
        <end position="278"/>
    </location>
</feature>
<comment type="similarity">
    <text evidence="2">Belongs to the transferase hexapeptide repeat family.</text>
</comment>
<dbReference type="InterPro" id="IPR005881">
    <property type="entry name" value="Ser_O-AcTrfase"/>
</dbReference>
<dbReference type="NCBIfam" id="TIGR01172">
    <property type="entry name" value="cysE"/>
    <property type="match status" value="1"/>
</dbReference>
<protein>
    <recommendedName>
        <fullName evidence="3">serine O-acetyltransferase</fullName>
        <ecNumber evidence="3">2.3.1.30</ecNumber>
    </recommendedName>
</protein>
<dbReference type="Gene3D" id="2.160.10.10">
    <property type="entry name" value="Hexapeptide repeat proteins"/>
    <property type="match status" value="1"/>
</dbReference>
<dbReference type="InterPro" id="IPR011004">
    <property type="entry name" value="Trimer_LpxA-like_sf"/>
</dbReference>
<dbReference type="InterPro" id="IPR053376">
    <property type="entry name" value="Serine_acetyltransferase"/>
</dbReference>
<dbReference type="PANTHER" id="PTHR42811">
    <property type="entry name" value="SERINE ACETYLTRANSFERASE"/>
    <property type="match status" value="1"/>
</dbReference>
<name>A0A1D2ACP9_AUXPR</name>
<dbReference type="InterPro" id="IPR045304">
    <property type="entry name" value="LbH_SAT"/>
</dbReference>
<dbReference type="SUPFAM" id="SSF51161">
    <property type="entry name" value="Trimeric LpxA-like enzymes"/>
    <property type="match status" value="1"/>
</dbReference>
<dbReference type="InterPro" id="IPR001451">
    <property type="entry name" value="Hexapep"/>
</dbReference>
<dbReference type="AlphaFoldDB" id="A0A1D2ACP9"/>
<organism evidence="8">
    <name type="scientific">Auxenochlorella protothecoides</name>
    <name type="common">Green microalga</name>
    <name type="synonym">Chlorella protothecoides</name>
    <dbReference type="NCBI Taxonomy" id="3075"/>
    <lineage>
        <taxon>Eukaryota</taxon>
        <taxon>Viridiplantae</taxon>
        <taxon>Chlorophyta</taxon>
        <taxon>core chlorophytes</taxon>
        <taxon>Trebouxiophyceae</taxon>
        <taxon>Chlorellales</taxon>
        <taxon>Chlorellaceae</taxon>
        <taxon>Auxenochlorella</taxon>
    </lineage>
</organism>
<keyword evidence="6" id="KW-0012">Acyltransferase</keyword>
<dbReference type="Pfam" id="PF06426">
    <property type="entry name" value="SATase_N"/>
    <property type="match status" value="1"/>
</dbReference>
<evidence type="ECO:0000313" key="8">
    <source>
        <dbReference type="EMBL" id="JAT76861.1"/>
    </source>
</evidence>
<dbReference type="CDD" id="cd03354">
    <property type="entry name" value="LbH_SAT"/>
    <property type="match status" value="1"/>
</dbReference>
<keyword evidence="5" id="KW-0808">Transferase</keyword>
<dbReference type="NCBIfam" id="NF041874">
    <property type="entry name" value="EPS_EpsC"/>
    <property type="match status" value="1"/>
</dbReference>
<reference evidence="8" key="1">
    <citation type="submission" date="2015-08" db="EMBL/GenBank/DDBJ databases">
        <authorList>
            <person name="Babu N.S."/>
            <person name="Beckwith C.J."/>
            <person name="Beseler K.G."/>
            <person name="Brison A."/>
            <person name="Carone J.V."/>
            <person name="Caskin T.P."/>
            <person name="Diamond M."/>
            <person name="Durham M.E."/>
            <person name="Foxe J.M."/>
            <person name="Go M."/>
            <person name="Henderson B.A."/>
            <person name="Jones I.B."/>
            <person name="McGettigan J.A."/>
            <person name="Micheletti S.J."/>
            <person name="Nasrallah M.E."/>
            <person name="Ortiz D."/>
            <person name="Piller C.R."/>
            <person name="Privatt S.R."/>
            <person name="Schneider S.L."/>
            <person name="Sharp S."/>
            <person name="Smith T.C."/>
            <person name="Stanton J.D."/>
            <person name="Ullery H.E."/>
            <person name="Wilson R.J."/>
            <person name="Serrano M.G."/>
            <person name="Buck G."/>
            <person name="Lee V."/>
            <person name="Wang Y."/>
            <person name="Carvalho R."/>
            <person name="Voegtly L."/>
            <person name="Shi R."/>
            <person name="Duckworth R."/>
            <person name="Johnson A."/>
            <person name="Loviza R."/>
            <person name="Walstead R."/>
            <person name="Shah Z."/>
            <person name="Kiflezghi M."/>
            <person name="Wade K."/>
            <person name="Ball S.L."/>
            <person name="Bradley K.W."/>
            <person name="Asai D.J."/>
            <person name="Bowman C.A."/>
            <person name="Russell D.A."/>
            <person name="Pope W.H."/>
            <person name="Jacobs-Sera D."/>
            <person name="Hendrix R.W."/>
            <person name="Hatfull G.F."/>
        </authorList>
    </citation>
    <scope>NUCLEOTIDE SEQUENCE</scope>
</reference>
<sequence length="434" mass="45852">FLFQAVTVGLVHRKNGLAAIRLEGTTTYQQLLTEPRGPVGGRARCTGRDYDPVAPWETRRHNTSGAHAGMLVGGRSLGPAPGVHPLVTQTARFPTTGARACLGPAGMDIAKKTGTNDTTSPMPSFNERVWRSHLEAGESSSSLALTSLSAREGDRQAALAGGRDSAQDLNADTLWAKIQEEAAELSKSEPLIASKLGMTVVTHPSLSKSLAFLLSNKLANETLLGTQLVHLFMDAYADDAGLLASGVADLHAVMERDPACDTYVQCLLFYKGFQAVQSYRLGHWLWKKGRHTLALAIQSRMAEVFTVDIHPAARLGQGLLFDHATGIVIGETAVVGDNVSMLHHVTLGGSGTGRGRRHPTIGNGTLLGAGVSVLGPIIVGANCKIGAGSVVLTDLPPSTVAVGVPAKIIKQLDSSVLPRASMEQIADFILDWTI</sequence>
<accession>A0A1D2ACP9</accession>
<evidence type="ECO:0000256" key="2">
    <source>
        <dbReference type="ARBA" id="ARBA00007274"/>
    </source>
</evidence>
<evidence type="ECO:0000256" key="3">
    <source>
        <dbReference type="ARBA" id="ARBA00013266"/>
    </source>
</evidence>
<evidence type="ECO:0000256" key="5">
    <source>
        <dbReference type="ARBA" id="ARBA00022679"/>
    </source>
</evidence>
<dbReference type="Pfam" id="PF00132">
    <property type="entry name" value="Hexapep"/>
    <property type="match status" value="1"/>
</dbReference>